<evidence type="ECO:0000256" key="1">
    <source>
        <dbReference type="SAM" id="Phobius"/>
    </source>
</evidence>
<accession>A0A7X5YB08</accession>
<evidence type="ECO:0000313" key="2">
    <source>
        <dbReference type="EMBL" id="NJC06836.1"/>
    </source>
</evidence>
<keyword evidence="1" id="KW-0812">Transmembrane</keyword>
<dbReference type="RefSeq" id="WP_168070299.1">
    <property type="nucleotide sequence ID" value="NZ_JAATJC010000001.1"/>
</dbReference>
<dbReference type="AlphaFoldDB" id="A0A7X5YB08"/>
<keyword evidence="1" id="KW-1133">Transmembrane helix</keyword>
<comment type="caution">
    <text evidence="2">The sequence shown here is derived from an EMBL/GenBank/DDBJ whole genome shotgun (WGS) entry which is preliminary data.</text>
</comment>
<dbReference type="EMBL" id="JAATJC010000001">
    <property type="protein sequence ID" value="NJC06836.1"/>
    <property type="molecule type" value="Genomic_DNA"/>
</dbReference>
<dbReference type="Proteomes" id="UP000558192">
    <property type="component" value="Unassembled WGS sequence"/>
</dbReference>
<keyword evidence="1" id="KW-0472">Membrane</keyword>
<reference evidence="2 3" key="1">
    <citation type="submission" date="2020-03" db="EMBL/GenBank/DDBJ databases">
        <title>Genomic Encyclopedia of Type Strains, Phase IV (KMG-IV): sequencing the most valuable type-strain genomes for metagenomic binning, comparative biology and taxonomic classification.</title>
        <authorList>
            <person name="Goeker M."/>
        </authorList>
    </citation>
    <scope>NUCLEOTIDE SEQUENCE [LARGE SCALE GENOMIC DNA]</scope>
    <source>
        <strain evidence="2 3">DSM 16846</strain>
    </source>
</reference>
<gene>
    <name evidence="2" type="ORF">GGQ97_002629</name>
</gene>
<organism evidence="2 3">
    <name type="scientific">Sphingomonas kaistensis</name>
    <dbReference type="NCBI Taxonomy" id="298708"/>
    <lineage>
        <taxon>Bacteria</taxon>
        <taxon>Pseudomonadati</taxon>
        <taxon>Pseudomonadota</taxon>
        <taxon>Alphaproteobacteria</taxon>
        <taxon>Sphingomonadales</taxon>
        <taxon>Sphingomonadaceae</taxon>
        <taxon>Sphingomonas</taxon>
    </lineage>
</organism>
<keyword evidence="3" id="KW-1185">Reference proteome</keyword>
<protein>
    <submittedName>
        <fullName evidence="2">Uncharacterized protein</fullName>
    </submittedName>
</protein>
<evidence type="ECO:0000313" key="3">
    <source>
        <dbReference type="Proteomes" id="UP000558192"/>
    </source>
</evidence>
<name>A0A7X5YB08_9SPHN</name>
<sequence length="51" mass="4996">MAASNAPEIVGITLVGFPPNYFAFLISGPCLVAADAAGSLFSGAALLQLAG</sequence>
<proteinExistence type="predicted"/>
<feature type="transmembrane region" description="Helical" evidence="1">
    <location>
        <begin position="21"/>
        <end position="47"/>
    </location>
</feature>